<name>A0AAW0GKE5_9APHY</name>
<sequence>MSFSSVPIVQFFFYLPVVLVVVQIVFFLSSCTSPCGLFYNTWQFVSNLVSISRKRAPPFLFNPSCLVAHSTPTIRGLFGIIFPSQLSHAQLPPVHFFPAIC</sequence>
<reference evidence="2 3" key="1">
    <citation type="submission" date="2022-09" db="EMBL/GenBank/DDBJ databases">
        <authorList>
            <person name="Palmer J.M."/>
        </authorList>
    </citation>
    <scope>NUCLEOTIDE SEQUENCE [LARGE SCALE GENOMIC DNA]</scope>
    <source>
        <strain evidence="2 3">DSM 7382</strain>
    </source>
</reference>
<dbReference type="AlphaFoldDB" id="A0AAW0GKE5"/>
<evidence type="ECO:0000256" key="1">
    <source>
        <dbReference type="SAM" id="Phobius"/>
    </source>
</evidence>
<evidence type="ECO:0000313" key="2">
    <source>
        <dbReference type="EMBL" id="KAK7690114.1"/>
    </source>
</evidence>
<accession>A0AAW0GKE5</accession>
<gene>
    <name evidence="2" type="ORF">QCA50_006762</name>
</gene>
<keyword evidence="3" id="KW-1185">Reference proteome</keyword>
<keyword evidence="1" id="KW-1133">Transmembrane helix</keyword>
<keyword evidence="1" id="KW-0812">Transmembrane</keyword>
<evidence type="ECO:0008006" key="4">
    <source>
        <dbReference type="Google" id="ProtNLM"/>
    </source>
</evidence>
<dbReference type="Proteomes" id="UP001385951">
    <property type="component" value="Unassembled WGS sequence"/>
</dbReference>
<proteinExistence type="predicted"/>
<dbReference type="EMBL" id="JASBNA010000007">
    <property type="protein sequence ID" value="KAK7690114.1"/>
    <property type="molecule type" value="Genomic_DNA"/>
</dbReference>
<comment type="caution">
    <text evidence="2">The sequence shown here is derived from an EMBL/GenBank/DDBJ whole genome shotgun (WGS) entry which is preliminary data.</text>
</comment>
<protein>
    <recommendedName>
        <fullName evidence="4">Secreted protein</fullName>
    </recommendedName>
</protein>
<organism evidence="2 3">
    <name type="scientific">Cerrena zonata</name>
    <dbReference type="NCBI Taxonomy" id="2478898"/>
    <lineage>
        <taxon>Eukaryota</taxon>
        <taxon>Fungi</taxon>
        <taxon>Dikarya</taxon>
        <taxon>Basidiomycota</taxon>
        <taxon>Agaricomycotina</taxon>
        <taxon>Agaricomycetes</taxon>
        <taxon>Polyporales</taxon>
        <taxon>Cerrenaceae</taxon>
        <taxon>Cerrena</taxon>
    </lineage>
</organism>
<feature type="transmembrane region" description="Helical" evidence="1">
    <location>
        <begin position="12"/>
        <end position="30"/>
    </location>
</feature>
<keyword evidence="1" id="KW-0472">Membrane</keyword>
<evidence type="ECO:0000313" key="3">
    <source>
        <dbReference type="Proteomes" id="UP001385951"/>
    </source>
</evidence>